<proteinExistence type="predicted"/>
<dbReference type="PANTHER" id="PTHR42663:SF6">
    <property type="entry name" value="HYDROLASE C777.06C-RELATED"/>
    <property type="match status" value="1"/>
</dbReference>
<dbReference type="EMBL" id="MAAX01000005">
    <property type="protein sequence ID" value="OUS21711.1"/>
    <property type="molecule type" value="Genomic_DNA"/>
</dbReference>
<evidence type="ECO:0000313" key="3">
    <source>
        <dbReference type="Proteomes" id="UP000196102"/>
    </source>
</evidence>
<dbReference type="Proteomes" id="UP000196102">
    <property type="component" value="Unassembled WGS sequence"/>
</dbReference>
<feature type="domain" description="Metallo-beta-lactamase" evidence="1">
    <location>
        <begin position="48"/>
        <end position="176"/>
    </location>
</feature>
<dbReference type="Gene3D" id="3.60.15.10">
    <property type="entry name" value="Ribonuclease Z/Hydroxyacylglutathione hydrolase-like"/>
    <property type="match status" value="1"/>
</dbReference>
<feature type="non-terminal residue" evidence="2">
    <location>
        <position position="178"/>
    </location>
</feature>
<dbReference type="PANTHER" id="PTHR42663">
    <property type="entry name" value="HYDROLASE C777.06C-RELATED-RELATED"/>
    <property type="match status" value="1"/>
</dbReference>
<dbReference type="SUPFAM" id="SSF56281">
    <property type="entry name" value="Metallo-hydrolase/oxidoreductase"/>
    <property type="match status" value="1"/>
</dbReference>
<evidence type="ECO:0000259" key="1">
    <source>
        <dbReference type="Pfam" id="PF12706"/>
    </source>
</evidence>
<protein>
    <submittedName>
        <fullName evidence="2">MBL fold metallo-hydrolase</fullName>
    </submittedName>
</protein>
<gene>
    <name evidence="2" type="ORF">A9Q93_00085</name>
</gene>
<reference evidence="2 3" key="1">
    <citation type="journal article" date="2017" name="Proc. Natl. Acad. Sci. U.S.A.">
        <title>Simulation of Deepwater Horizon oil plume reveals substrate specialization within a complex community of hydrocarbon-degraders.</title>
        <authorList>
            <person name="Hu P."/>
            <person name="Dubinsky E.A."/>
            <person name="Probst A.J."/>
            <person name="Wang J."/>
            <person name="Sieber C.M.K."/>
            <person name="Tom L.M."/>
            <person name="Gardinali P."/>
            <person name="Banfield J.F."/>
            <person name="Atlas R.M."/>
            <person name="Andersen G.L."/>
        </authorList>
    </citation>
    <scope>NUCLEOTIDE SEQUENCE [LARGE SCALE GENOMIC DNA]</scope>
    <source>
        <strain evidence="2">35_9_T64</strain>
    </source>
</reference>
<sequence>MEVKITILGTGTSQGIPVIGSSHPVCLSDNPKDKRLRVSAMIEVNDKRLIIDCGPDFRQQMLSNKVSSIDAVLFTHEHADHTAGLDDLRPFYFRQGDLHCYMTSRVHEALKERFNYIFTTANKYPGVATLEVHEFINDTFTVDGIEVTPVLADHGYIPVHGFRIENVAYMTDVKTIAQ</sequence>
<dbReference type="GO" id="GO:0016787">
    <property type="term" value="F:hydrolase activity"/>
    <property type="evidence" value="ECO:0007669"/>
    <property type="project" value="UniProtKB-KW"/>
</dbReference>
<dbReference type="AlphaFoldDB" id="A0A1Z8BGK2"/>
<name>A0A1Z8BGK2_9FLAO</name>
<comment type="caution">
    <text evidence="2">The sequence shown here is derived from an EMBL/GenBank/DDBJ whole genome shotgun (WGS) entry which is preliminary data.</text>
</comment>
<dbReference type="InterPro" id="IPR001279">
    <property type="entry name" value="Metallo-B-lactamas"/>
</dbReference>
<evidence type="ECO:0000313" key="2">
    <source>
        <dbReference type="EMBL" id="OUS21711.1"/>
    </source>
</evidence>
<dbReference type="InterPro" id="IPR036866">
    <property type="entry name" value="RibonucZ/Hydroxyglut_hydro"/>
</dbReference>
<dbReference type="Pfam" id="PF12706">
    <property type="entry name" value="Lactamase_B_2"/>
    <property type="match status" value="1"/>
</dbReference>
<dbReference type="CDD" id="cd16279">
    <property type="entry name" value="metallo-hydrolase-like_MBL-fold"/>
    <property type="match status" value="1"/>
</dbReference>
<organism evidence="2 3">
    <name type="scientific">Nonlabens dokdonensis</name>
    <dbReference type="NCBI Taxonomy" id="328515"/>
    <lineage>
        <taxon>Bacteria</taxon>
        <taxon>Pseudomonadati</taxon>
        <taxon>Bacteroidota</taxon>
        <taxon>Flavobacteriia</taxon>
        <taxon>Flavobacteriales</taxon>
        <taxon>Flavobacteriaceae</taxon>
        <taxon>Nonlabens</taxon>
    </lineage>
</organism>
<keyword evidence="2" id="KW-0378">Hydrolase</keyword>
<accession>A0A1Z8BGK2</accession>